<proteinExistence type="predicted"/>
<keyword evidence="2" id="KW-1185">Reference proteome</keyword>
<protein>
    <recommendedName>
        <fullName evidence="3">TerD domain-containing protein</fullName>
    </recommendedName>
</protein>
<gene>
    <name evidence="1" type="ORF">TPSD3_16935</name>
</gene>
<dbReference type="EMBL" id="MSLT01000024">
    <property type="protein sequence ID" value="OUD11734.1"/>
    <property type="molecule type" value="Genomic_DNA"/>
</dbReference>
<organism evidence="1 2">
    <name type="scientific">Thioflexithrix psekupsensis</name>
    <dbReference type="NCBI Taxonomy" id="1570016"/>
    <lineage>
        <taxon>Bacteria</taxon>
        <taxon>Pseudomonadati</taxon>
        <taxon>Pseudomonadota</taxon>
        <taxon>Gammaproteobacteria</taxon>
        <taxon>Thiotrichales</taxon>
        <taxon>Thioflexithrix</taxon>
    </lineage>
</organism>
<comment type="caution">
    <text evidence="1">The sequence shown here is derived from an EMBL/GenBank/DDBJ whole genome shotgun (WGS) entry which is preliminary data.</text>
</comment>
<dbReference type="AlphaFoldDB" id="A0A251X472"/>
<accession>A0A251X472</accession>
<evidence type="ECO:0000313" key="1">
    <source>
        <dbReference type="EMBL" id="OUD11734.1"/>
    </source>
</evidence>
<evidence type="ECO:0000313" key="2">
    <source>
        <dbReference type="Proteomes" id="UP000194798"/>
    </source>
</evidence>
<sequence>MQLFQQGEDVPLPNQPLNIALRWSGAADFDLAAAYQTHEDQRGLVYFGDLGKRDEFPYIRLTQDQGVGDKQGHYQEIIHISQFSTMKYIWFFCWDYHRAQNGEAARFTEGELSLHISNPQWQLDLFLPESPNSNVCCIALLDNTRMDEPRLLNLSVMGMLSGLKSLSQLLSLVDTEWVMQAA</sequence>
<dbReference type="Proteomes" id="UP000194798">
    <property type="component" value="Unassembled WGS sequence"/>
</dbReference>
<evidence type="ECO:0008006" key="3">
    <source>
        <dbReference type="Google" id="ProtNLM"/>
    </source>
</evidence>
<reference evidence="1 2" key="1">
    <citation type="submission" date="2016-12" db="EMBL/GenBank/DDBJ databases">
        <title>Thioflexothrix psekupsii D3 genome sequencing and assembly.</title>
        <authorList>
            <person name="Fomenkov A."/>
            <person name="Vincze T."/>
            <person name="Grabovich M."/>
            <person name="Anton B.P."/>
            <person name="Dubinina G."/>
            <person name="Orlova M."/>
            <person name="Belousova E."/>
            <person name="Roberts R.J."/>
        </authorList>
    </citation>
    <scope>NUCLEOTIDE SEQUENCE [LARGE SCALE GENOMIC DNA]</scope>
    <source>
        <strain evidence="1">D3</strain>
    </source>
</reference>
<name>A0A251X472_9GAMM</name>